<reference evidence="1 2" key="1">
    <citation type="submission" date="2019-08" db="EMBL/GenBank/DDBJ databases">
        <title>Draft genome sequence of Ulvibacter marinus type strain NBRC 109484.</title>
        <authorList>
            <person name="Kawano K."/>
            <person name="Ushijima N."/>
            <person name="Kihara M."/>
            <person name="Itoh H."/>
        </authorList>
    </citation>
    <scope>NUCLEOTIDE SEQUENCE [LARGE SCALE GENOMIC DNA]</scope>
    <source>
        <strain evidence="1 2">NBRC 109484</strain>
    </source>
</reference>
<proteinExistence type="predicted"/>
<dbReference type="EMBL" id="BKCG01000001">
    <property type="protein sequence ID" value="GER58712.1"/>
    <property type="molecule type" value="Genomic_DNA"/>
</dbReference>
<dbReference type="Proteomes" id="UP000326509">
    <property type="component" value="Unassembled WGS sequence"/>
</dbReference>
<keyword evidence="2" id="KW-1185">Reference proteome</keyword>
<dbReference type="AlphaFoldDB" id="A0A5J4IWJ5"/>
<organism evidence="1 2">
    <name type="scientific">Patiriisocius marinus</name>
    <dbReference type="NCBI Taxonomy" id="1397112"/>
    <lineage>
        <taxon>Bacteria</taxon>
        <taxon>Pseudomonadati</taxon>
        <taxon>Bacteroidota</taxon>
        <taxon>Flavobacteriia</taxon>
        <taxon>Flavobacteriales</taxon>
        <taxon>Flavobacteriaceae</taxon>
        <taxon>Patiriisocius</taxon>
    </lineage>
</organism>
<dbReference type="RefSeq" id="WP_151672772.1">
    <property type="nucleotide sequence ID" value="NZ_BKCG01000001.1"/>
</dbReference>
<evidence type="ECO:0000313" key="1">
    <source>
        <dbReference type="EMBL" id="GER58712.1"/>
    </source>
</evidence>
<name>A0A5J4IWJ5_9FLAO</name>
<comment type="caution">
    <text evidence="1">The sequence shown here is derived from an EMBL/GenBank/DDBJ whole genome shotgun (WGS) entry which is preliminary data.</text>
</comment>
<accession>A0A5J4IWJ5</accession>
<dbReference type="OrthoDB" id="663643at2"/>
<protein>
    <submittedName>
        <fullName evidence="1">Uncharacterized protein</fullName>
    </submittedName>
</protein>
<gene>
    <name evidence="1" type="ORF">ULMA_08200</name>
</gene>
<sequence length="179" mass="20762">MKLITLICSFIFIGLTSYGQSLIDNYPAIKFEKELIDTNDSLKIIVLENEDFLDQMGDGGGKLKAYYNTELDVKKIEVILFKSLGIQQYTFYAINEKLIFIKDRFKQFEFNIETNTFDYSKFDGGYYGAYIFEKNKLIDLVSTGHNRFEDDAIDAETTFKIEFNSYLSLIKNKLSNSKN</sequence>
<evidence type="ECO:0000313" key="2">
    <source>
        <dbReference type="Proteomes" id="UP000326509"/>
    </source>
</evidence>